<evidence type="ECO:0000313" key="7">
    <source>
        <dbReference type="Proteomes" id="UP000699462"/>
    </source>
</evidence>
<dbReference type="Gene3D" id="2.60.40.10">
    <property type="entry name" value="Immunoglobulins"/>
    <property type="match status" value="1"/>
</dbReference>
<dbReference type="SUPFAM" id="SSF56219">
    <property type="entry name" value="DNase I-like"/>
    <property type="match status" value="1"/>
</dbReference>
<dbReference type="PANTHER" id="PTHR11200">
    <property type="entry name" value="INOSITOL 5-PHOSPHATASE"/>
    <property type="match status" value="1"/>
</dbReference>
<dbReference type="InterPro" id="IPR008936">
    <property type="entry name" value="Rho_GTPase_activation_prot"/>
</dbReference>
<comment type="caution">
    <text evidence="6">The sequence shown here is derived from an EMBL/GenBank/DDBJ whole genome shotgun (WGS) entry which is preliminary data.</text>
</comment>
<dbReference type="AlphaFoldDB" id="A0A8T0DL21"/>
<dbReference type="Pfam" id="PF22669">
    <property type="entry name" value="Exo_endo_phos2"/>
    <property type="match status" value="1"/>
</dbReference>
<keyword evidence="7" id="KW-1185">Reference proteome</keyword>
<keyword evidence="4" id="KW-0968">Cytoplasmic vesicle</keyword>
<name>A0A8T0DL21_9TREM</name>
<dbReference type="Gene3D" id="1.10.555.10">
    <property type="entry name" value="Rho GTPase activation protein"/>
    <property type="match status" value="1"/>
</dbReference>
<keyword evidence="3" id="KW-0967">Endosome</keyword>
<evidence type="ECO:0000256" key="3">
    <source>
        <dbReference type="ARBA" id="ARBA00022753"/>
    </source>
</evidence>
<dbReference type="Pfam" id="PF00620">
    <property type="entry name" value="RhoGAP"/>
    <property type="match status" value="1"/>
</dbReference>
<dbReference type="SMART" id="SM00324">
    <property type="entry name" value="RhoGAP"/>
    <property type="match status" value="1"/>
</dbReference>
<dbReference type="GO" id="GO:0004439">
    <property type="term" value="F:phosphatidylinositol-4,5-bisphosphate 5-phosphatase activity"/>
    <property type="evidence" value="ECO:0007669"/>
    <property type="project" value="TreeGrafter"/>
</dbReference>
<dbReference type="InterPro" id="IPR036691">
    <property type="entry name" value="Endo/exonu/phosph_ase_sf"/>
</dbReference>
<dbReference type="GO" id="GO:0031901">
    <property type="term" value="C:early endosome membrane"/>
    <property type="evidence" value="ECO:0007669"/>
    <property type="project" value="UniProtKB-SubCell"/>
</dbReference>
<evidence type="ECO:0000259" key="5">
    <source>
        <dbReference type="PROSITE" id="PS50238"/>
    </source>
</evidence>
<feature type="domain" description="Rho-GAP" evidence="5">
    <location>
        <begin position="773"/>
        <end position="968"/>
    </location>
</feature>
<dbReference type="OrthoDB" id="7862313at2759"/>
<accession>A0A8T0DL21</accession>
<dbReference type="Gene3D" id="3.60.10.10">
    <property type="entry name" value="Endonuclease/exonuclease/phosphatase"/>
    <property type="match status" value="1"/>
</dbReference>
<dbReference type="GO" id="GO:0030670">
    <property type="term" value="C:phagocytic vesicle membrane"/>
    <property type="evidence" value="ECO:0007669"/>
    <property type="project" value="UniProtKB-SubCell"/>
</dbReference>
<comment type="subcellular location">
    <subcellularLocation>
        <location evidence="2">Cytoplasmic vesicle</location>
        <location evidence="2">Phagosome membrane</location>
    </subcellularLocation>
    <subcellularLocation>
        <location evidence="1">Early endosome membrane</location>
    </subcellularLocation>
</comment>
<dbReference type="InterPro" id="IPR046985">
    <property type="entry name" value="IP5"/>
</dbReference>
<dbReference type="InterPro" id="IPR013783">
    <property type="entry name" value="Ig-like_fold"/>
</dbReference>
<dbReference type="EMBL" id="JTDF01002891">
    <property type="protein sequence ID" value="KAF8568330.1"/>
    <property type="molecule type" value="Genomic_DNA"/>
</dbReference>
<evidence type="ECO:0000313" key="6">
    <source>
        <dbReference type="EMBL" id="KAF8568330.1"/>
    </source>
</evidence>
<reference evidence="6 7" key="1">
    <citation type="submission" date="2019-07" db="EMBL/GenBank/DDBJ databases">
        <title>Annotation for the trematode Paragonimus westermani.</title>
        <authorList>
            <person name="Choi Y.-J."/>
        </authorList>
    </citation>
    <scope>NUCLEOTIDE SEQUENCE [LARGE SCALE GENOMIC DNA]</scope>
    <source>
        <strain evidence="6">180907_Pwestermani</strain>
    </source>
</reference>
<dbReference type="PANTHER" id="PTHR11200:SF300">
    <property type="entry name" value="TYPE II INOSITOL 1,4,5-TRISPHOSPHATE 5-PHOSPHATASE"/>
    <property type="match status" value="1"/>
</dbReference>
<proteinExistence type="predicted"/>
<sequence>MLHCVRSGSQIVNDASDTSSFEVGKDALEVLDFADSDSWLDKYRVEIARHKLDYSVAKPSTESAIRLKNGAINNSSDGRIVVDLCLSDVESSGSVQFSSSSSSSSSGQVRNMTLTCSSTDNVFNAVNSTNCTPHSSVHHSISSNSLKPLHESSRDAFSPIRQLSNSNDSGLNAVAIEDKQPIADRTQSLRTAPTLCSSQSCADILETSSTFNQSRRKMKSFLEDHVFRSRLSNAEQLVRQQLLDRVDQYCTFESVRIFIGSWNVNGRQDASLSLDDWLMPSDDQPPADIYVIGFQELDLSLGAVALNKTSPAALEDRWTLQLQSALGGLLQPPSSKHTWFSAKDSSRSYAQRWSKHTGGGYQRLRRVRLAGILMIVYVSAKLFRRANASEMSTQLVPTGVFNMMGNKGGVGLRLTLFNTSLCFVNCHLAAGEANVERRNQDFQEIKRKMLFERRADVNNPNALDLLTILDHDLVFVFGDLNYRINGLESNIVRRFIETQQYSKILAYDELTKQCASNRAFGAFRESPINFAPTYKFDSNSQTYDSSEKNRVPSYCDRILWSGKQCEGVCYRSHSSFTMSDHKPVSGYFKVGLRRVNRSLFQRAYEAVVRSQDLVYNLSLPQAQLENQELDFGPVRFYQVLQRTLTLTNIGLTGLEFQFLREGIADFPAWLTVSPETAHVEKNSTVQINVEIFVKPELVASLNSGSSTLSTIIVLRLLGGKDYFISISGNFVPTCFGLPLSLLLTLDTVPVAWMPPKELQEKINSARVGDWQEAEPSVLVKTDKPPFHIPKEVFRLTDFISQHLEEPELFRRSGQYGDVGVIRDMLDTTLPSVAFPETLSVHAAVFCLLVLLNTLTEAVIPQKFQAKCLEACNHFPSAVKALARVPVDHQNLFCYVVGFLRRCLTFSNKNGTDLQLLASSVGDVIFRDTTGSVPSGGRRNGRMLASNARLESTSLFMRHFLVHDPATYFSGFQK</sequence>
<organism evidence="6 7">
    <name type="scientific">Paragonimus westermani</name>
    <dbReference type="NCBI Taxonomy" id="34504"/>
    <lineage>
        <taxon>Eukaryota</taxon>
        <taxon>Metazoa</taxon>
        <taxon>Spiralia</taxon>
        <taxon>Lophotrochozoa</taxon>
        <taxon>Platyhelminthes</taxon>
        <taxon>Trematoda</taxon>
        <taxon>Digenea</taxon>
        <taxon>Plagiorchiida</taxon>
        <taxon>Troglotremata</taxon>
        <taxon>Troglotrematidae</taxon>
        <taxon>Paragonimus</taxon>
    </lineage>
</organism>
<evidence type="ECO:0000256" key="1">
    <source>
        <dbReference type="ARBA" id="ARBA00004146"/>
    </source>
</evidence>
<dbReference type="Proteomes" id="UP000699462">
    <property type="component" value="Unassembled WGS sequence"/>
</dbReference>
<dbReference type="InterPro" id="IPR000300">
    <property type="entry name" value="IPPc"/>
</dbReference>
<dbReference type="GO" id="GO:0046856">
    <property type="term" value="P:phosphatidylinositol dephosphorylation"/>
    <property type="evidence" value="ECO:0007669"/>
    <property type="project" value="InterPro"/>
</dbReference>
<dbReference type="PROSITE" id="PS50238">
    <property type="entry name" value="RHOGAP"/>
    <property type="match status" value="1"/>
</dbReference>
<evidence type="ECO:0000256" key="4">
    <source>
        <dbReference type="ARBA" id="ARBA00023329"/>
    </source>
</evidence>
<dbReference type="InterPro" id="IPR000198">
    <property type="entry name" value="RhoGAP_dom"/>
</dbReference>
<protein>
    <recommendedName>
        <fullName evidence="5">Rho-GAP domain-containing protein</fullName>
    </recommendedName>
</protein>
<dbReference type="SUPFAM" id="SSF48350">
    <property type="entry name" value="GTPase activation domain, GAP"/>
    <property type="match status" value="1"/>
</dbReference>
<evidence type="ECO:0000256" key="2">
    <source>
        <dbReference type="ARBA" id="ARBA00004580"/>
    </source>
</evidence>
<dbReference type="Pfam" id="PF21310">
    <property type="entry name" value="OCRL-like_ASH"/>
    <property type="match status" value="1"/>
</dbReference>
<dbReference type="InterPro" id="IPR048869">
    <property type="entry name" value="OCRL-1_2_ASH"/>
</dbReference>
<dbReference type="GO" id="GO:0007165">
    <property type="term" value="P:signal transduction"/>
    <property type="evidence" value="ECO:0007669"/>
    <property type="project" value="InterPro"/>
</dbReference>
<gene>
    <name evidence="6" type="ORF">P879_05343</name>
</gene>
<dbReference type="SMART" id="SM00128">
    <property type="entry name" value="IPPc"/>
    <property type="match status" value="1"/>
</dbReference>